<reference evidence="1" key="1">
    <citation type="submission" date="2021-02" db="EMBL/GenBank/DDBJ databases">
        <title>Genome-Resolved Metagenomics of a Microbial Community Performing Photosynthetic Biological Nutrient Removal.</title>
        <authorList>
            <person name="Mcdaniel E.A."/>
        </authorList>
    </citation>
    <scope>NUCLEOTIDE SEQUENCE</scope>
    <source>
        <strain evidence="1">UWPOB_OBS1</strain>
    </source>
</reference>
<gene>
    <name evidence="1" type="ORF">J0M35_08450</name>
</gene>
<dbReference type="AlphaFoldDB" id="A0A8J7P8A8"/>
<evidence type="ECO:0000313" key="1">
    <source>
        <dbReference type="EMBL" id="MBN8660376.1"/>
    </source>
</evidence>
<name>A0A8J7P8A8_9BACT</name>
<feature type="non-terminal residue" evidence="1">
    <location>
        <position position="1"/>
    </location>
</feature>
<dbReference type="EMBL" id="JAFLCK010000009">
    <property type="protein sequence ID" value="MBN8660376.1"/>
    <property type="molecule type" value="Genomic_DNA"/>
</dbReference>
<protein>
    <submittedName>
        <fullName evidence="1">Uncharacterized protein</fullName>
    </submittedName>
</protein>
<evidence type="ECO:0000313" key="2">
    <source>
        <dbReference type="Proteomes" id="UP000664277"/>
    </source>
</evidence>
<sequence length="176" mass="20339">WPLTTVEYENNIHAQDSVAGPARLRLAHEHFLAVVAESRISWQYSRAEVDNDCEWLPNAKQTGVIPGVKVSDEMIDTWMSIMSEGEAVLLGKKLIPFWRDYKEQTKAAIRGEAETGYGINIKRFFLEPRKFDFVLFVQGSDALPYIEHGRLSRGRQWRRWMSEFGPNFPGFAAWFN</sequence>
<comment type="caution">
    <text evidence="1">The sequence shown here is derived from an EMBL/GenBank/DDBJ whole genome shotgun (WGS) entry which is preliminary data.</text>
</comment>
<accession>A0A8J7P8A8</accession>
<dbReference type="Proteomes" id="UP000664277">
    <property type="component" value="Unassembled WGS sequence"/>
</dbReference>
<proteinExistence type="predicted"/>
<organism evidence="1 2">
    <name type="scientific">Candidatus Obscuribacter phosphatis</name>
    <dbReference type="NCBI Taxonomy" id="1906157"/>
    <lineage>
        <taxon>Bacteria</taxon>
        <taxon>Bacillati</taxon>
        <taxon>Candidatus Melainabacteria</taxon>
        <taxon>Candidatus Obscuribacterales</taxon>
        <taxon>Candidatus Obscuribacteraceae</taxon>
        <taxon>Candidatus Obscuribacter</taxon>
    </lineage>
</organism>